<feature type="domain" description="Transposase IS30-like HTH" evidence="1">
    <location>
        <begin position="3"/>
        <end position="44"/>
    </location>
</feature>
<dbReference type="PATRIC" id="fig|742734.4.peg.6113"/>
<organism evidence="2 3">
    <name type="scientific">[Clostridium] citroniae WAL-19142</name>
    <dbReference type="NCBI Taxonomy" id="742734"/>
    <lineage>
        <taxon>Bacteria</taxon>
        <taxon>Bacillati</taxon>
        <taxon>Bacillota</taxon>
        <taxon>Clostridia</taxon>
        <taxon>Lachnospirales</taxon>
        <taxon>Lachnospiraceae</taxon>
        <taxon>Enterocloster</taxon>
    </lineage>
</organism>
<dbReference type="Pfam" id="PF13936">
    <property type="entry name" value="HTH_38"/>
    <property type="match status" value="1"/>
</dbReference>
<sequence length="116" mass="13287">MSKKHLTYDDRLAIQAGLQKGLKVAQIAKNIGKDRATIGHELIRYVIPKNQAKEHYTEEEIREMMNHINSYPRKKWNGQAPIDLFVKIYGQEAAELLGLRKIPSDSIHLTPALLKK</sequence>
<reference evidence="2 3" key="1">
    <citation type="submission" date="2011-04" db="EMBL/GenBank/DDBJ databases">
        <title>The Genome Sequence of Clostridium citroniae WAL-19142.</title>
        <authorList>
            <consortium name="The Broad Institute Genome Sequencing Platform"/>
            <person name="Earl A."/>
            <person name="Ward D."/>
            <person name="Feldgarden M."/>
            <person name="Gevers D."/>
            <person name="Warren Y.A."/>
            <person name="Tyrrell K.L."/>
            <person name="Citron D.M."/>
            <person name="Goldstein E.J."/>
            <person name="Daigneault M."/>
            <person name="Allen-Vercoe E."/>
            <person name="Young S.K."/>
            <person name="Zeng Q."/>
            <person name="Gargeya S."/>
            <person name="Fitzgerald M."/>
            <person name="Haas B."/>
            <person name="Abouelleil A."/>
            <person name="Alvarado L."/>
            <person name="Arachchi H.M."/>
            <person name="Berlin A."/>
            <person name="Brown A."/>
            <person name="Chapman S.B."/>
            <person name="Chen Z."/>
            <person name="Dunbar C."/>
            <person name="Freedman E."/>
            <person name="Gearin G."/>
            <person name="Gellesch M."/>
            <person name="Goldberg J."/>
            <person name="Griggs A."/>
            <person name="Gujja S."/>
            <person name="Heilman E.R."/>
            <person name="Heiman D."/>
            <person name="Howarth C."/>
            <person name="Larson L."/>
            <person name="Lui A."/>
            <person name="MacDonald P.J."/>
            <person name="Mehta T."/>
            <person name="Montmayeur A."/>
            <person name="Murphy C."/>
            <person name="Neiman D."/>
            <person name="Pearson M."/>
            <person name="Priest M."/>
            <person name="Roberts A."/>
            <person name="Saif S."/>
            <person name="Shea T."/>
            <person name="Shenoy N."/>
            <person name="Sisk P."/>
            <person name="Stolte C."/>
            <person name="Sykes S."/>
            <person name="White J."/>
            <person name="Yandava C."/>
            <person name="Wortman J."/>
            <person name="Nusbaum C."/>
            <person name="Birren B."/>
        </authorList>
    </citation>
    <scope>NUCLEOTIDE SEQUENCE [LARGE SCALE GENOMIC DNA]</scope>
    <source>
        <strain evidence="2 3">WAL-19142</strain>
    </source>
</reference>
<dbReference type="PANTHER" id="PTHR10948">
    <property type="entry name" value="TRANSPOSASE"/>
    <property type="match status" value="1"/>
</dbReference>
<evidence type="ECO:0000313" key="2">
    <source>
        <dbReference type="EMBL" id="KMW08381.1"/>
    </source>
</evidence>
<proteinExistence type="predicted"/>
<dbReference type="EMBL" id="ADLK01000084">
    <property type="protein sequence ID" value="KMW08381.1"/>
    <property type="molecule type" value="Genomic_DNA"/>
</dbReference>
<dbReference type="InterPro" id="IPR025246">
    <property type="entry name" value="IS30-like_HTH"/>
</dbReference>
<dbReference type="InterPro" id="IPR051917">
    <property type="entry name" value="Transposase-Integrase"/>
</dbReference>
<gene>
    <name evidence="2" type="ORF">HMPREF9470_05701</name>
</gene>
<comment type="caution">
    <text evidence="2">The sequence shown here is derived from an EMBL/GenBank/DDBJ whole genome shotgun (WGS) entry which is preliminary data.</text>
</comment>
<protein>
    <recommendedName>
        <fullName evidence="1">Transposase IS30-like HTH domain-containing protein</fullName>
    </recommendedName>
</protein>
<dbReference type="AlphaFoldDB" id="A0A0J9B808"/>
<dbReference type="PANTHER" id="PTHR10948:SF23">
    <property type="entry name" value="TRANSPOSASE INSI FOR INSERTION SEQUENCE ELEMENT IS30A-RELATED"/>
    <property type="match status" value="1"/>
</dbReference>
<dbReference type="Proteomes" id="UP000037392">
    <property type="component" value="Unassembled WGS sequence"/>
</dbReference>
<evidence type="ECO:0000259" key="1">
    <source>
        <dbReference type="Pfam" id="PF13936"/>
    </source>
</evidence>
<dbReference type="GO" id="GO:0004803">
    <property type="term" value="F:transposase activity"/>
    <property type="evidence" value="ECO:0007669"/>
    <property type="project" value="TreeGrafter"/>
</dbReference>
<name>A0A0J9B808_9FIRM</name>
<dbReference type="GO" id="GO:0032196">
    <property type="term" value="P:transposition"/>
    <property type="evidence" value="ECO:0007669"/>
    <property type="project" value="TreeGrafter"/>
</dbReference>
<evidence type="ECO:0000313" key="3">
    <source>
        <dbReference type="Proteomes" id="UP000037392"/>
    </source>
</evidence>
<dbReference type="GO" id="GO:0005829">
    <property type="term" value="C:cytosol"/>
    <property type="evidence" value="ECO:0007669"/>
    <property type="project" value="TreeGrafter"/>
</dbReference>
<accession>A0A0J9B808</accession>
<dbReference type="RefSeq" id="WP_048931404.1">
    <property type="nucleotide sequence ID" value="NZ_KQ235906.1"/>
</dbReference>